<evidence type="ECO:0000256" key="2">
    <source>
        <dbReference type="ARBA" id="ARBA00005329"/>
    </source>
</evidence>
<gene>
    <name evidence="10" type="ORF">HH213_29495</name>
</gene>
<evidence type="ECO:0000256" key="3">
    <source>
        <dbReference type="ARBA" id="ARBA00012314"/>
    </source>
</evidence>
<evidence type="ECO:0000313" key="11">
    <source>
        <dbReference type="Proteomes" id="UP000503117"/>
    </source>
</evidence>
<dbReference type="EC" id="1.11.1.6" evidence="3"/>
<evidence type="ECO:0000256" key="5">
    <source>
        <dbReference type="ARBA" id="ARBA00022617"/>
    </source>
</evidence>
<comment type="similarity">
    <text evidence="2">Belongs to the catalase family.</text>
</comment>
<dbReference type="PANTHER" id="PTHR11465">
    <property type="entry name" value="CATALASE"/>
    <property type="match status" value="1"/>
</dbReference>
<dbReference type="Proteomes" id="UP000503117">
    <property type="component" value="Chromosome"/>
</dbReference>
<evidence type="ECO:0000256" key="6">
    <source>
        <dbReference type="ARBA" id="ARBA00022723"/>
    </source>
</evidence>
<name>A0ABX6MHR5_9BURK</name>
<dbReference type="RefSeq" id="WP_110849302.1">
    <property type="nucleotide sequence ID" value="NZ_CP051684.1"/>
</dbReference>
<keyword evidence="6" id="KW-0479">Metal-binding</keyword>
<dbReference type="Pfam" id="PF00199">
    <property type="entry name" value="Catalase"/>
    <property type="match status" value="1"/>
</dbReference>
<dbReference type="InterPro" id="IPR011614">
    <property type="entry name" value="Catalase_core"/>
</dbReference>
<keyword evidence="7 10" id="KW-0560">Oxidoreductase</keyword>
<keyword evidence="8" id="KW-0408">Iron</keyword>
<dbReference type="Gene3D" id="1.20.1280.120">
    <property type="match status" value="1"/>
</dbReference>
<dbReference type="PIRSF" id="PIRSF000296">
    <property type="entry name" value="SrpA"/>
    <property type="match status" value="1"/>
</dbReference>
<comment type="function">
    <text evidence="1">Decomposes hydrogen peroxide into water and oxygen; serves to protect cells from the toxic effects of hydrogen peroxide.</text>
</comment>
<dbReference type="SUPFAM" id="SSF56634">
    <property type="entry name" value="Heme-dependent catalase-like"/>
    <property type="match status" value="1"/>
</dbReference>
<dbReference type="Gene3D" id="2.40.180.10">
    <property type="entry name" value="Catalase core domain"/>
    <property type="match status" value="1"/>
</dbReference>
<evidence type="ECO:0000256" key="7">
    <source>
        <dbReference type="ARBA" id="ARBA00023002"/>
    </source>
</evidence>
<keyword evidence="11" id="KW-1185">Reference proteome</keyword>
<reference evidence="10 11" key="1">
    <citation type="submission" date="2020-04" db="EMBL/GenBank/DDBJ databases">
        <title>Genome sequencing of novel species.</title>
        <authorList>
            <person name="Heo J."/>
            <person name="Kim S.-J."/>
            <person name="Kim J.-S."/>
            <person name="Hong S.-B."/>
            <person name="Kwon S.-W."/>
        </authorList>
    </citation>
    <scope>NUCLEOTIDE SEQUENCE [LARGE SCALE GENOMIC DNA]</scope>
    <source>
        <strain evidence="10 11">AF9R3</strain>
    </source>
</reference>
<organism evidence="10 11">
    <name type="scientific">Duganella dendranthematis</name>
    <dbReference type="NCBI Taxonomy" id="2728021"/>
    <lineage>
        <taxon>Bacteria</taxon>
        <taxon>Pseudomonadati</taxon>
        <taxon>Pseudomonadota</taxon>
        <taxon>Betaproteobacteria</taxon>
        <taxon>Burkholderiales</taxon>
        <taxon>Oxalobacteraceae</taxon>
        <taxon>Telluria group</taxon>
        <taxon>Duganella</taxon>
    </lineage>
</organism>
<evidence type="ECO:0000259" key="9">
    <source>
        <dbReference type="SMART" id="SM01060"/>
    </source>
</evidence>
<dbReference type="InterPro" id="IPR018028">
    <property type="entry name" value="Catalase"/>
</dbReference>
<dbReference type="PANTHER" id="PTHR11465:SF9">
    <property type="entry name" value="CATALASE"/>
    <property type="match status" value="1"/>
</dbReference>
<feature type="domain" description="Catalase core" evidence="9">
    <location>
        <begin position="2"/>
        <end position="301"/>
    </location>
</feature>
<proteinExistence type="inferred from homology"/>
<keyword evidence="5" id="KW-0349">Heme</keyword>
<evidence type="ECO:0000256" key="4">
    <source>
        <dbReference type="ARBA" id="ARBA00022559"/>
    </source>
</evidence>
<sequence>MTTPPGRQPLLDALTHLGAHAGKRASHARGYCAVGHFVPHDDAVHFADLAILRDGPLPATVRFSVGGSDPAISEKTRNLRGMAVRLHGVHEAYDMVLVSEPIFYAATPVSFLSYLEAHAADPDTGMPDPQRIAAHELRHPDTLRLPALLASHAAPASYACTSYHSTHAFLFTGADGAARPARIMAAPEAGVRYLSEAEERQLPPAFLEHEMDERLLQGPIRFQLYAQLPAPGDPLDDPSMPWRGGTRVPLGVLLITALADTSCDFMTFMPTRLPAGIAASDDPMLLARANAYASASLARRR</sequence>
<protein>
    <recommendedName>
        <fullName evidence="3">catalase</fullName>
        <ecNumber evidence="3">1.11.1.6</ecNumber>
    </recommendedName>
</protein>
<dbReference type="InterPro" id="IPR020835">
    <property type="entry name" value="Catalase_sf"/>
</dbReference>
<accession>A0ABX6MHR5</accession>
<evidence type="ECO:0000256" key="1">
    <source>
        <dbReference type="ARBA" id="ARBA00002974"/>
    </source>
</evidence>
<dbReference type="EMBL" id="CP051684">
    <property type="protein sequence ID" value="QJD93861.1"/>
    <property type="molecule type" value="Genomic_DNA"/>
</dbReference>
<evidence type="ECO:0000313" key="10">
    <source>
        <dbReference type="EMBL" id="QJD93861.1"/>
    </source>
</evidence>
<dbReference type="PROSITE" id="PS51402">
    <property type="entry name" value="CATALASE_3"/>
    <property type="match status" value="1"/>
</dbReference>
<keyword evidence="4 10" id="KW-0575">Peroxidase</keyword>
<evidence type="ECO:0000256" key="8">
    <source>
        <dbReference type="ARBA" id="ARBA00023004"/>
    </source>
</evidence>
<dbReference type="GO" id="GO:0004096">
    <property type="term" value="F:catalase activity"/>
    <property type="evidence" value="ECO:0007669"/>
    <property type="project" value="UniProtKB-EC"/>
</dbReference>
<dbReference type="InterPro" id="IPR024168">
    <property type="entry name" value="Catalase_SrpA-type_pred"/>
</dbReference>
<dbReference type="PRINTS" id="PR00067">
    <property type="entry name" value="CATALASE"/>
</dbReference>
<dbReference type="SMART" id="SM01060">
    <property type="entry name" value="Catalase"/>
    <property type="match status" value="1"/>
</dbReference>